<evidence type="ECO:0000313" key="7">
    <source>
        <dbReference type="EMBL" id="ANW05362.1"/>
    </source>
</evidence>
<dbReference type="STRING" id="1274631.LMTR13_07130"/>
<sequence length="108" mass="11861">MTALACLAVPLLGAGGSAAQALDPEQQRSKAMLENLCGRCHAVGKTDRSPNPLAPPFHNFGEKLYDTDMVQRLQDGLTTIHPEMPTFRFNRHEAAAAVNYLRSIQRSR</sequence>
<dbReference type="Proteomes" id="UP000092839">
    <property type="component" value="Chromosome"/>
</dbReference>
<dbReference type="PROSITE" id="PS51007">
    <property type="entry name" value="CYTC"/>
    <property type="match status" value="1"/>
</dbReference>
<keyword evidence="3 4" id="KW-0408">Iron</keyword>
<dbReference type="GO" id="GO:0020037">
    <property type="term" value="F:heme binding"/>
    <property type="evidence" value="ECO:0007669"/>
    <property type="project" value="InterPro"/>
</dbReference>
<dbReference type="OrthoDB" id="7363829at2"/>
<proteinExistence type="predicted"/>
<evidence type="ECO:0000256" key="5">
    <source>
        <dbReference type="SAM" id="SignalP"/>
    </source>
</evidence>
<dbReference type="Gene3D" id="1.10.760.10">
    <property type="entry name" value="Cytochrome c-like domain"/>
    <property type="match status" value="1"/>
</dbReference>
<gene>
    <name evidence="7" type="ORF">LMTR13_07130</name>
</gene>
<dbReference type="GO" id="GO:0046872">
    <property type="term" value="F:metal ion binding"/>
    <property type="evidence" value="ECO:0007669"/>
    <property type="project" value="UniProtKB-KW"/>
</dbReference>
<dbReference type="KEGG" id="bic:LMTR13_07130"/>
<feature type="chain" id="PRO_5008530936" evidence="5">
    <location>
        <begin position="22"/>
        <end position="108"/>
    </location>
</feature>
<dbReference type="AlphaFoldDB" id="A0A1B1URD7"/>
<dbReference type="EMBL" id="CP016428">
    <property type="protein sequence ID" value="ANW05362.1"/>
    <property type="molecule type" value="Genomic_DNA"/>
</dbReference>
<evidence type="ECO:0000259" key="6">
    <source>
        <dbReference type="PROSITE" id="PS51007"/>
    </source>
</evidence>
<reference evidence="7 8" key="1">
    <citation type="submission" date="2016-07" db="EMBL/GenBank/DDBJ databases">
        <title>Complete genome sequence of Bradyrhizobium icense LMTR 13T, a potential inoculant strain isolated from lima bean (Phaseolus lunatus) in Peru.</title>
        <authorList>
            <person name="Ormeno-Orrillo E."/>
            <person name="Duran D."/>
            <person name="Rogel M.A."/>
            <person name="Rey L."/>
            <person name="Imperial J."/>
            <person name="Ruiz-Argueso T."/>
            <person name="Martinez-Romero E."/>
        </authorList>
    </citation>
    <scope>NUCLEOTIDE SEQUENCE [LARGE SCALE GENOMIC DNA]</scope>
    <source>
        <strain evidence="7 8">LMTR 13</strain>
    </source>
</reference>
<protein>
    <submittedName>
        <fullName evidence="7">Cytochrome C-552</fullName>
    </submittedName>
</protein>
<keyword evidence="1 4" id="KW-0349">Heme</keyword>
<keyword evidence="5" id="KW-0732">Signal</keyword>
<feature type="signal peptide" evidence="5">
    <location>
        <begin position="1"/>
        <end position="21"/>
    </location>
</feature>
<evidence type="ECO:0000256" key="2">
    <source>
        <dbReference type="ARBA" id="ARBA00022723"/>
    </source>
</evidence>
<name>A0A1B1URD7_9BRAD</name>
<evidence type="ECO:0000256" key="3">
    <source>
        <dbReference type="ARBA" id="ARBA00023004"/>
    </source>
</evidence>
<evidence type="ECO:0000256" key="4">
    <source>
        <dbReference type="PROSITE-ProRule" id="PRU00433"/>
    </source>
</evidence>
<dbReference type="GO" id="GO:0009055">
    <property type="term" value="F:electron transfer activity"/>
    <property type="evidence" value="ECO:0007669"/>
    <property type="project" value="InterPro"/>
</dbReference>
<evidence type="ECO:0000256" key="1">
    <source>
        <dbReference type="ARBA" id="ARBA00022617"/>
    </source>
</evidence>
<dbReference type="SUPFAM" id="SSF46626">
    <property type="entry name" value="Cytochrome c"/>
    <property type="match status" value="1"/>
</dbReference>
<keyword evidence="2 4" id="KW-0479">Metal-binding</keyword>
<evidence type="ECO:0000313" key="8">
    <source>
        <dbReference type="Proteomes" id="UP000092839"/>
    </source>
</evidence>
<organism evidence="7 8">
    <name type="scientific">Bradyrhizobium icense</name>
    <dbReference type="NCBI Taxonomy" id="1274631"/>
    <lineage>
        <taxon>Bacteria</taxon>
        <taxon>Pseudomonadati</taxon>
        <taxon>Pseudomonadota</taxon>
        <taxon>Alphaproteobacteria</taxon>
        <taxon>Hyphomicrobiales</taxon>
        <taxon>Nitrobacteraceae</taxon>
        <taxon>Bradyrhizobium</taxon>
    </lineage>
</organism>
<feature type="domain" description="Cytochrome c" evidence="6">
    <location>
        <begin position="24"/>
        <end position="105"/>
    </location>
</feature>
<dbReference type="InterPro" id="IPR036909">
    <property type="entry name" value="Cyt_c-like_dom_sf"/>
</dbReference>
<accession>A0A1B1URD7</accession>
<keyword evidence="8" id="KW-1185">Reference proteome</keyword>
<dbReference type="InterPro" id="IPR009056">
    <property type="entry name" value="Cyt_c-like_dom"/>
</dbReference>